<dbReference type="Gene3D" id="3.40.190.10">
    <property type="entry name" value="Periplasmic binding protein-like II"/>
    <property type="match status" value="2"/>
</dbReference>
<dbReference type="InterPro" id="IPR035965">
    <property type="entry name" value="PAS-like_dom_sf"/>
</dbReference>
<feature type="domain" description="PAS" evidence="3">
    <location>
        <begin position="491"/>
        <end position="537"/>
    </location>
</feature>
<comment type="caution">
    <text evidence="5">The sequence shown here is derived from an EMBL/GenBank/DDBJ whole genome shotgun (WGS) entry which is preliminary data.</text>
</comment>
<dbReference type="AlphaFoldDB" id="A0A0T5YTE2"/>
<dbReference type="InterPro" id="IPR000014">
    <property type="entry name" value="PAS"/>
</dbReference>
<dbReference type="SMART" id="SM00091">
    <property type="entry name" value="PAS"/>
    <property type="match status" value="2"/>
</dbReference>
<keyword evidence="1" id="KW-0812">Transmembrane</keyword>
<dbReference type="InterPro" id="IPR000700">
    <property type="entry name" value="PAS-assoc_C"/>
</dbReference>
<name>A0A0T5YTE2_9GAMM</name>
<dbReference type="InterPro" id="IPR052155">
    <property type="entry name" value="Biofilm_reg_signaling"/>
</dbReference>
<dbReference type="PANTHER" id="PTHR44757">
    <property type="entry name" value="DIGUANYLATE CYCLASE DGCP"/>
    <property type="match status" value="1"/>
</dbReference>
<dbReference type="InterPro" id="IPR013767">
    <property type="entry name" value="PAS_fold"/>
</dbReference>
<dbReference type="OrthoDB" id="73375at2"/>
<evidence type="ECO:0000259" key="3">
    <source>
        <dbReference type="PROSITE" id="PS50112"/>
    </source>
</evidence>
<dbReference type="EMBL" id="LDXT01000095">
    <property type="protein sequence ID" value="KRT53883.1"/>
    <property type="molecule type" value="Genomic_DNA"/>
</dbReference>
<feature type="signal peptide" evidence="2">
    <location>
        <begin position="1"/>
        <end position="32"/>
    </location>
</feature>
<feature type="chain" id="PRO_5006666939" evidence="2">
    <location>
        <begin position="33"/>
        <end position="616"/>
    </location>
</feature>
<organism evidence="5 6">
    <name type="scientific">endosymbiont of Ridgeia piscesae</name>
    <dbReference type="NCBI Taxonomy" id="54398"/>
    <lineage>
        <taxon>Bacteria</taxon>
        <taxon>Pseudomonadati</taxon>
        <taxon>Pseudomonadota</taxon>
        <taxon>Gammaproteobacteria</taxon>
        <taxon>sulfur-oxidizing symbionts</taxon>
    </lineage>
</organism>
<dbReference type="Gene3D" id="3.30.450.20">
    <property type="entry name" value="PAS domain"/>
    <property type="match status" value="2"/>
</dbReference>
<proteinExistence type="predicted"/>
<keyword evidence="1" id="KW-1133">Transmembrane helix</keyword>
<dbReference type="CDD" id="cd00130">
    <property type="entry name" value="PAS"/>
    <property type="match status" value="2"/>
</dbReference>
<keyword evidence="1" id="KW-0472">Membrane</keyword>
<gene>
    <name evidence="5" type="ORF">Ga0074115_101219</name>
</gene>
<dbReference type="PROSITE" id="PS50113">
    <property type="entry name" value="PAC"/>
    <property type="match status" value="1"/>
</dbReference>
<dbReference type="PANTHER" id="PTHR44757:SF2">
    <property type="entry name" value="BIOFILM ARCHITECTURE MAINTENANCE PROTEIN MBAA"/>
    <property type="match status" value="1"/>
</dbReference>
<evidence type="ECO:0000256" key="2">
    <source>
        <dbReference type="SAM" id="SignalP"/>
    </source>
</evidence>
<dbReference type="Pfam" id="PF12974">
    <property type="entry name" value="Phosphonate-bd"/>
    <property type="match status" value="1"/>
</dbReference>
<feature type="transmembrane region" description="Helical" evidence="1">
    <location>
        <begin position="326"/>
        <end position="345"/>
    </location>
</feature>
<evidence type="ECO:0000256" key="1">
    <source>
        <dbReference type="SAM" id="Phobius"/>
    </source>
</evidence>
<evidence type="ECO:0000259" key="4">
    <source>
        <dbReference type="PROSITE" id="PS50113"/>
    </source>
</evidence>
<evidence type="ECO:0000313" key="5">
    <source>
        <dbReference type="EMBL" id="KRT53883.1"/>
    </source>
</evidence>
<dbReference type="RefSeq" id="WP_060528111.1">
    <property type="nucleotide sequence ID" value="NZ_KQ557115.1"/>
</dbReference>
<dbReference type="SMART" id="SM00086">
    <property type="entry name" value="PAC"/>
    <property type="match status" value="2"/>
</dbReference>
<evidence type="ECO:0000313" key="6">
    <source>
        <dbReference type="Proteomes" id="UP000051634"/>
    </source>
</evidence>
<dbReference type="PROSITE" id="PS50112">
    <property type="entry name" value="PAS"/>
    <property type="match status" value="2"/>
</dbReference>
<dbReference type="NCBIfam" id="TIGR00229">
    <property type="entry name" value="sensory_box"/>
    <property type="match status" value="2"/>
</dbReference>
<feature type="domain" description="PAC" evidence="4">
    <location>
        <begin position="438"/>
        <end position="490"/>
    </location>
</feature>
<dbReference type="Pfam" id="PF00989">
    <property type="entry name" value="PAS"/>
    <property type="match status" value="2"/>
</dbReference>
<sequence length="616" mass="69053">MKRKPPSISLYHLLLPLLGLLLLIATASPIQAAGNTEIRPEVRIGVLAKRGQAKTHAKWDATADYLNQQLPGYQFRIVPMLFDDIPILVKNDLVDFVIVNSGIFVDLSVKFGVRRILTLTNRLTTEADNSQFGSVIFTHRENHSIRGLSDLKKKRIAAVHATSLGGWIMALDTILNTGLKRGELGPVAFYNTHDAVAQAVLEGNAEVGVVRSDTLERMAKEGKLKISMLRVINPQRHPNFPLLISTQLYPEWPFAKLPQTSDDLARQIAIALLELPPEHLAARNAHITGWTIPENYQSVHDLLKRLSIAPYDQADQIGLRAIIQAYGGWLLGLFGIITFLLLLIWRIARLNRTLKANQRNLMQSEEQLRVTFEQAAVGIAHLTLNGAFLKQNQKFCEMTGYSARELHSLNLKELLLADDLSTGLRYLNEIRRGDTRQGAVELRLKRADQTAFWARLNISCVRDISGQIKYLVVAIDNIDPIKQLQEENRLSQKQQELILELAGDGILGLDLQANHSFVNPMAARLLGYEVDEMLGRNSHAMWHHTRANGEPFPEGECPITRVLHNGVTHRSSDALFWRKDGGNFHAEYTCTPIIEEKKITGAVVVFREVSSLSHNS</sequence>
<reference evidence="5 6" key="1">
    <citation type="submission" date="2015-11" db="EMBL/GenBank/DDBJ databases">
        <title>The genome of Candidatus Endoriftia persephone in Ridgeia piscesae and population structure of the North Eastern Pacific vestimentiferan symbionts.</title>
        <authorList>
            <person name="Perez M."/>
            <person name="Juniper K.S."/>
        </authorList>
    </citation>
    <scope>NUCLEOTIDE SEQUENCE [LARGE SCALE GENOMIC DNA]</scope>
    <source>
        <strain evidence="5">Ind11</strain>
    </source>
</reference>
<dbReference type="GO" id="GO:0006355">
    <property type="term" value="P:regulation of DNA-templated transcription"/>
    <property type="evidence" value="ECO:0007669"/>
    <property type="project" value="InterPro"/>
</dbReference>
<dbReference type="SUPFAM" id="SSF53850">
    <property type="entry name" value="Periplasmic binding protein-like II"/>
    <property type="match status" value="1"/>
</dbReference>
<protein>
    <submittedName>
        <fullName evidence="5">PAS domain S-box</fullName>
    </submittedName>
</protein>
<feature type="domain" description="PAS" evidence="3">
    <location>
        <begin position="364"/>
        <end position="434"/>
    </location>
</feature>
<accession>A0A0T5YTE2</accession>
<dbReference type="InterPro" id="IPR001610">
    <property type="entry name" value="PAC"/>
</dbReference>
<keyword evidence="6" id="KW-1185">Reference proteome</keyword>
<keyword evidence="2" id="KW-0732">Signal</keyword>
<dbReference type="Proteomes" id="UP000051634">
    <property type="component" value="Unassembled WGS sequence"/>
</dbReference>
<dbReference type="PATRIC" id="fig|54398.3.peg.223"/>
<dbReference type="SUPFAM" id="SSF55785">
    <property type="entry name" value="PYP-like sensor domain (PAS domain)"/>
    <property type="match status" value="2"/>
</dbReference>